<dbReference type="InterPro" id="IPR002052">
    <property type="entry name" value="DNA_methylase_N6_adenine_CS"/>
</dbReference>
<dbReference type="InterPro" id="IPR050953">
    <property type="entry name" value="N4_N6_ade-DNA_methylase"/>
</dbReference>
<dbReference type="GO" id="GO:0006304">
    <property type="term" value="P:DNA modification"/>
    <property type="evidence" value="ECO:0007669"/>
    <property type="project" value="InterPro"/>
</dbReference>
<name>A0A8F9TTB5_9BACT</name>
<dbReference type="PANTHER" id="PTHR33841">
    <property type="entry name" value="DNA METHYLTRANSFERASE YEEA-RELATED"/>
    <property type="match status" value="1"/>
</dbReference>
<dbReference type="RefSeq" id="WP_220161780.1">
    <property type="nucleotide sequence ID" value="NZ_CP080507.1"/>
</dbReference>
<organism evidence="8 9">
    <name type="scientific">Horticoccus luteus</name>
    <dbReference type="NCBI Taxonomy" id="2862869"/>
    <lineage>
        <taxon>Bacteria</taxon>
        <taxon>Pseudomonadati</taxon>
        <taxon>Verrucomicrobiota</taxon>
        <taxon>Opitutia</taxon>
        <taxon>Opitutales</taxon>
        <taxon>Opitutaceae</taxon>
        <taxon>Horticoccus</taxon>
    </lineage>
</organism>
<dbReference type="EC" id="2.1.1.72" evidence="2"/>
<comment type="catalytic activity">
    <reaction evidence="6">
        <text>a 2'-deoxyadenosine in DNA + S-adenosyl-L-methionine = an N(6)-methyl-2'-deoxyadenosine in DNA + S-adenosyl-L-homocysteine + H(+)</text>
        <dbReference type="Rhea" id="RHEA:15197"/>
        <dbReference type="Rhea" id="RHEA-COMP:12418"/>
        <dbReference type="Rhea" id="RHEA-COMP:12419"/>
        <dbReference type="ChEBI" id="CHEBI:15378"/>
        <dbReference type="ChEBI" id="CHEBI:57856"/>
        <dbReference type="ChEBI" id="CHEBI:59789"/>
        <dbReference type="ChEBI" id="CHEBI:90615"/>
        <dbReference type="ChEBI" id="CHEBI:90616"/>
        <dbReference type="EC" id="2.1.1.72"/>
    </reaction>
</comment>
<proteinExistence type="inferred from homology"/>
<keyword evidence="4" id="KW-0808">Transferase</keyword>
<keyword evidence="5" id="KW-0949">S-adenosyl-L-methionine</keyword>
<evidence type="ECO:0000256" key="3">
    <source>
        <dbReference type="ARBA" id="ARBA00022603"/>
    </source>
</evidence>
<evidence type="ECO:0000313" key="8">
    <source>
        <dbReference type="EMBL" id="QYM78676.1"/>
    </source>
</evidence>
<dbReference type="Pfam" id="PF07669">
    <property type="entry name" value="Eco57I"/>
    <property type="match status" value="1"/>
</dbReference>
<evidence type="ECO:0000256" key="4">
    <source>
        <dbReference type="ARBA" id="ARBA00022679"/>
    </source>
</evidence>
<keyword evidence="9" id="KW-1185">Reference proteome</keyword>
<feature type="domain" description="Type II methyltransferase M.TaqI-like" evidence="7">
    <location>
        <begin position="131"/>
        <end position="212"/>
    </location>
</feature>
<dbReference type="AlphaFoldDB" id="A0A8F9TTB5"/>
<evidence type="ECO:0000259" key="7">
    <source>
        <dbReference type="Pfam" id="PF07669"/>
    </source>
</evidence>
<dbReference type="Proteomes" id="UP000825051">
    <property type="component" value="Chromosome"/>
</dbReference>
<evidence type="ECO:0000256" key="1">
    <source>
        <dbReference type="ARBA" id="ARBA00006594"/>
    </source>
</evidence>
<dbReference type="InterPro" id="IPR011639">
    <property type="entry name" value="MethylTrfase_TaqI-like_dom"/>
</dbReference>
<keyword evidence="3 8" id="KW-0489">Methyltransferase</keyword>
<sequence length="539" mass="60385">MIHLLPPPDAGVVYTKPWMVALILDLAGYTADRDLAHMVSVEPSAGDGAFLEEMVRRLVASCRQRGIPLTETGEAIRAFEICSGAVHRAVALVTRTLIELRVPNSLASSLARSWIKESDFLEASLGFPVADFVVGNPPYIRLEEIPPAKAAFYRSFTAMRGRADIYIAFYQAALQQLKPGGVCAFICADRWMLNDYGRGLREFITTQGYNVRIVIEAHNVAAFESEVSAYPAVTVIAREPQRSVIVARALPGIEISARSDLLDQIEKTRSTPVLRVARFADWFHEDEPWPCSSPEALQMLKHLEATCLPLEDRTTGTKIGIGVATGADDVFITKRKPDIEPDRLLPLALAADLKHGRVKWSGHYLVNPWNEHGLVNLADYPRLTAYLQPHQALLSGRHTAKERPQQWHKTIDRVTLARATQEKLYIADIKDRLLPAIDRGETYPQHNLYWITSDKWDLRVLGGLLMSAVGEFFIHCYGVRMRGGFLRFQAQYLRRIRVPNPDHLSVELKRDLRDAFERQDVSLATNAAFKAYGISALPG</sequence>
<dbReference type="EMBL" id="CP080507">
    <property type="protein sequence ID" value="QYM78676.1"/>
    <property type="molecule type" value="Genomic_DNA"/>
</dbReference>
<dbReference type="GO" id="GO:0032259">
    <property type="term" value="P:methylation"/>
    <property type="evidence" value="ECO:0007669"/>
    <property type="project" value="UniProtKB-KW"/>
</dbReference>
<dbReference type="GO" id="GO:0003676">
    <property type="term" value="F:nucleic acid binding"/>
    <property type="evidence" value="ECO:0007669"/>
    <property type="project" value="InterPro"/>
</dbReference>
<evidence type="ECO:0000256" key="5">
    <source>
        <dbReference type="ARBA" id="ARBA00022691"/>
    </source>
</evidence>
<comment type="similarity">
    <text evidence="1">Belongs to the N(4)/N(6)-methyltransferase family.</text>
</comment>
<protein>
    <recommendedName>
        <fullName evidence="2">site-specific DNA-methyltransferase (adenine-specific)</fullName>
        <ecNumber evidence="2">2.1.1.72</ecNumber>
    </recommendedName>
</protein>
<evidence type="ECO:0000256" key="6">
    <source>
        <dbReference type="ARBA" id="ARBA00047942"/>
    </source>
</evidence>
<dbReference type="PRINTS" id="PR00507">
    <property type="entry name" value="N12N6MTFRASE"/>
</dbReference>
<evidence type="ECO:0000313" key="9">
    <source>
        <dbReference type="Proteomes" id="UP000825051"/>
    </source>
</evidence>
<dbReference type="PROSITE" id="PS00092">
    <property type="entry name" value="N6_MTASE"/>
    <property type="match status" value="1"/>
</dbReference>
<dbReference type="PANTHER" id="PTHR33841:SF5">
    <property type="entry name" value="DNA METHYLASE (MODIFICATION METHYLASE) (METHYLTRANSFERASE)-RELATED"/>
    <property type="match status" value="1"/>
</dbReference>
<accession>A0A8F9TTB5</accession>
<dbReference type="SUPFAM" id="SSF53335">
    <property type="entry name" value="S-adenosyl-L-methionine-dependent methyltransferases"/>
    <property type="match status" value="1"/>
</dbReference>
<dbReference type="GO" id="GO:0009007">
    <property type="term" value="F:site-specific DNA-methyltransferase (adenine-specific) activity"/>
    <property type="evidence" value="ECO:0007669"/>
    <property type="project" value="UniProtKB-EC"/>
</dbReference>
<dbReference type="InterPro" id="IPR029063">
    <property type="entry name" value="SAM-dependent_MTases_sf"/>
</dbReference>
<dbReference type="REBASE" id="509765">
    <property type="entry name" value="M.OspKsb15ORF15440P"/>
</dbReference>
<dbReference type="KEGG" id="ole:K0B96_15440"/>
<dbReference type="Gene3D" id="3.40.50.150">
    <property type="entry name" value="Vaccinia Virus protein VP39"/>
    <property type="match status" value="1"/>
</dbReference>
<gene>
    <name evidence="8" type="ORF">K0B96_15440</name>
</gene>
<evidence type="ECO:0000256" key="2">
    <source>
        <dbReference type="ARBA" id="ARBA00011900"/>
    </source>
</evidence>
<reference evidence="8" key="1">
    <citation type="submission" date="2021-08" db="EMBL/GenBank/DDBJ databases">
        <title>Genome of a novel bacterium of the phylum Verrucomicrobia, Oleiharenicola sp. KSB-15.</title>
        <authorList>
            <person name="Chung J.-H."/>
            <person name="Ahn J.-H."/>
            <person name="Yoon Y."/>
            <person name="Kim D.-Y."/>
            <person name="An S.-H."/>
            <person name="Park I."/>
            <person name="Yeon J."/>
        </authorList>
    </citation>
    <scope>NUCLEOTIDE SEQUENCE</scope>
    <source>
        <strain evidence="8">KSB-15</strain>
    </source>
</reference>